<gene>
    <name evidence="2" type="ORF">E5S66_04510</name>
</gene>
<dbReference type="STRING" id="1123377.GCA_000423885_00622"/>
<proteinExistence type="predicted"/>
<reference evidence="2 3" key="1">
    <citation type="submission" date="2019-04" db="EMBL/GenBank/DDBJ databases">
        <authorList>
            <person name="Grouzdev D.S."/>
            <person name="Nazina T.N."/>
        </authorList>
    </citation>
    <scope>NUCLEOTIDE SEQUENCE [LARGE SCALE GENOMIC DNA]</scope>
    <source>
        <strain evidence="2 3">SHC 3-19</strain>
    </source>
</reference>
<dbReference type="RefSeq" id="WP_028838438.1">
    <property type="nucleotide sequence ID" value="NZ_SROY01000002.1"/>
</dbReference>
<protein>
    <submittedName>
        <fullName evidence="2">Uncharacterized protein</fullName>
    </submittedName>
</protein>
<comment type="caution">
    <text evidence="2">The sequence shown here is derived from an EMBL/GenBank/DDBJ whole genome shotgun (WGS) entry which is preliminary data.</text>
</comment>
<evidence type="ECO:0000313" key="2">
    <source>
        <dbReference type="EMBL" id="TLX21807.1"/>
    </source>
</evidence>
<feature type="coiled-coil region" evidence="1">
    <location>
        <begin position="34"/>
        <end position="116"/>
    </location>
</feature>
<dbReference type="EMBL" id="SROY01000002">
    <property type="protein sequence ID" value="TLX21807.1"/>
    <property type="molecule type" value="Genomic_DNA"/>
</dbReference>
<dbReference type="AlphaFoldDB" id="A0A5R9PFG6"/>
<evidence type="ECO:0000313" key="3">
    <source>
        <dbReference type="Proteomes" id="UP000308508"/>
    </source>
</evidence>
<organism evidence="2 3">
    <name type="scientific">Thermomonas fusca</name>
    <dbReference type="NCBI Taxonomy" id="215690"/>
    <lineage>
        <taxon>Bacteria</taxon>
        <taxon>Pseudomonadati</taxon>
        <taxon>Pseudomonadota</taxon>
        <taxon>Gammaproteobacteria</taxon>
        <taxon>Lysobacterales</taxon>
        <taxon>Lysobacteraceae</taxon>
        <taxon>Thermomonas</taxon>
    </lineage>
</organism>
<keyword evidence="1" id="KW-0175">Coiled coil</keyword>
<dbReference type="Proteomes" id="UP000308508">
    <property type="component" value="Unassembled WGS sequence"/>
</dbReference>
<evidence type="ECO:0000256" key="1">
    <source>
        <dbReference type="SAM" id="Coils"/>
    </source>
</evidence>
<keyword evidence="3" id="KW-1185">Reference proteome</keyword>
<sequence>MEILLPLLFLALAGCASWLALRLRRGSRGRQQAISQLLDAADALESRLRAARAEIEAVAGSDENPVRTAMQELLRQRLWLQENAERASLEQLHGVRDALDAARASIERQLQQVDRARAGTA</sequence>
<accession>A0A5R9PFG6</accession>
<name>A0A5R9PFG6_9GAMM</name>